<dbReference type="AlphaFoldDB" id="A0A494YWB4"/>
<evidence type="ECO:0000256" key="1">
    <source>
        <dbReference type="ARBA" id="ARBA00023015"/>
    </source>
</evidence>
<dbReference type="PANTHER" id="PTHR38600:SF2">
    <property type="entry name" value="SLL0088 PROTEIN"/>
    <property type="match status" value="1"/>
</dbReference>
<dbReference type="Gene3D" id="1.10.10.10">
    <property type="entry name" value="Winged helix-like DNA-binding domain superfamily/Winged helix DNA-binding domain"/>
    <property type="match status" value="1"/>
</dbReference>
<evidence type="ECO:0000259" key="3">
    <source>
        <dbReference type="Pfam" id="PF08220"/>
    </source>
</evidence>
<protein>
    <submittedName>
        <fullName evidence="4">DeoR family transcriptional regulator</fullName>
    </submittedName>
</protein>
<evidence type="ECO:0000313" key="5">
    <source>
        <dbReference type="Proteomes" id="UP000281813"/>
    </source>
</evidence>
<evidence type="ECO:0000313" key="4">
    <source>
        <dbReference type="EMBL" id="RKQ14479.1"/>
    </source>
</evidence>
<keyword evidence="5" id="KW-1185">Reference proteome</keyword>
<feature type="domain" description="HTH deoR-type" evidence="3">
    <location>
        <begin position="9"/>
        <end position="53"/>
    </location>
</feature>
<dbReference type="Proteomes" id="UP000281813">
    <property type="component" value="Unassembled WGS sequence"/>
</dbReference>
<accession>A0A494YWB4</accession>
<dbReference type="InterPro" id="IPR036388">
    <property type="entry name" value="WH-like_DNA-bd_sf"/>
</dbReference>
<dbReference type="GO" id="GO:0003700">
    <property type="term" value="F:DNA-binding transcription factor activity"/>
    <property type="evidence" value="ECO:0007669"/>
    <property type="project" value="InterPro"/>
</dbReference>
<dbReference type="InterPro" id="IPR001034">
    <property type="entry name" value="DeoR_HTH"/>
</dbReference>
<evidence type="ECO:0000256" key="2">
    <source>
        <dbReference type="ARBA" id="ARBA00023163"/>
    </source>
</evidence>
<sequence>MNIKTPTKQKLLEVLKKNDENSINDIMQHFSISDIAVRKHIHELVQQGFVKKIAHKKKVGRPYFTYELTEKGHETFPNQNKDLPVELLHDLEDLQGPEAVKELLLKRMKRETTEYEERMRSETLDGKIAELASIQNEKGYMLEVEKIDKNQYEIRNYNCPIANISTLYSQVCHNEKSMLQKLFSGSEVATHSLITDGSHLCRWTITDKGKDS</sequence>
<proteinExistence type="predicted"/>
<comment type="caution">
    <text evidence="4">The sequence shown here is derived from an EMBL/GenBank/DDBJ whole genome shotgun (WGS) entry which is preliminary data.</text>
</comment>
<dbReference type="OrthoDB" id="155998at2"/>
<dbReference type="Pfam" id="PF08220">
    <property type="entry name" value="HTH_DeoR"/>
    <property type="match status" value="1"/>
</dbReference>
<dbReference type="SUPFAM" id="SSF46785">
    <property type="entry name" value="Winged helix' DNA-binding domain"/>
    <property type="match status" value="1"/>
</dbReference>
<dbReference type="EMBL" id="RBZO01000020">
    <property type="protein sequence ID" value="RKQ14479.1"/>
    <property type="molecule type" value="Genomic_DNA"/>
</dbReference>
<dbReference type="RefSeq" id="WP_121132353.1">
    <property type="nucleotide sequence ID" value="NZ_JBHUFK010000038.1"/>
</dbReference>
<organism evidence="4 5">
    <name type="scientific">Oceanobacillus bengalensis</name>
    <dbReference type="NCBI Taxonomy" id="1435466"/>
    <lineage>
        <taxon>Bacteria</taxon>
        <taxon>Bacillati</taxon>
        <taxon>Bacillota</taxon>
        <taxon>Bacilli</taxon>
        <taxon>Bacillales</taxon>
        <taxon>Bacillaceae</taxon>
        <taxon>Oceanobacillus</taxon>
    </lineage>
</organism>
<reference evidence="4 5" key="1">
    <citation type="journal article" date="2015" name="Antonie Van Leeuwenhoek">
        <title>Oceanobacillus bengalensis sp. nov., a bacterium isolated from seawater of the Bay of Bengal.</title>
        <authorList>
            <person name="Yongchang O."/>
            <person name="Xiang W."/>
            <person name="Wang G."/>
        </authorList>
    </citation>
    <scope>NUCLEOTIDE SEQUENCE [LARGE SCALE GENOMIC DNA]</scope>
    <source>
        <strain evidence="4 5">MCCC 1K00260</strain>
    </source>
</reference>
<keyword evidence="2" id="KW-0804">Transcription</keyword>
<dbReference type="PANTHER" id="PTHR38600">
    <property type="entry name" value="TRANSCRIPTIONAL REGULATORY PROTEIN"/>
    <property type="match status" value="1"/>
</dbReference>
<dbReference type="InterPro" id="IPR036390">
    <property type="entry name" value="WH_DNA-bd_sf"/>
</dbReference>
<keyword evidence="1" id="KW-0805">Transcription regulation</keyword>
<name>A0A494YWB4_9BACI</name>
<gene>
    <name evidence="4" type="ORF">D8M05_12650</name>
</gene>